<dbReference type="Pfam" id="PF00407">
    <property type="entry name" value="Bet_v_1"/>
    <property type="match status" value="1"/>
</dbReference>
<evidence type="ECO:0000259" key="2">
    <source>
        <dbReference type="Pfam" id="PF00407"/>
    </source>
</evidence>
<gene>
    <name evidence="3" type="ORF">GOP47_0021742</name>
</gene>
<dbReference type="PANTHER" id="PTHR31213">
    <property type="entry name" value="OS08G0374000 PROTEIN-RELATED"/>
    <property type="match status" value="1"/>
</dbReference>
<dbReference type="Gene3D" id="3.30.530.20">
    <property type="match status" value="1"/>
</dbReference>
<evidence type="ECO:0000313" key="4">
    <source>
        <dbReference type="Proteomes" id="UP000886520"/>
    </source>
</evidence>
<organism evidence="3 4">
    <name type="scientific">Adiantum capillus-veneris</name>
    <name type="common">Maidenhair fern</name>
    <dbReference type="NCBI Taxonomy" id="13818"/>
    <lineage>
        <taxon>Eukaryota</taxon>
        <taxon>Viridiplantae</taxon>
        <taxon>Streptophyta</taxon>
        <taxon>Embryophyta</taxon>
        <taxon>Tracheophyta</taxon>
        <taxon>Polypodiopsida</taxon>
        <taxon>Polypodiidae</taxon>
        <taxon>Polypodiales</taxon>
        <taxon>Pteridineae</taxon>
        <taxon>Pteridaceae</taxon>
        <taxon>Vittarioideae</taxon>
        <taxon>Adiantum</taxon>
    </lineage>
</organism>
<feature type="domain" description="Bet v I/Major latex protein" evidence="2">
    <location>
        <begin position="9"/>
        <end position="166"/>
    </location>
</feature>
<evidence type="ECO:0000256" key="1">
    <source>
        <dbReference type="ARBA" id="ARBA00009744"/>
    </source>
</evidence>
<dbReference type="AlphaFoldDB" id="A0A9D4U8Q0"/>
<dbReference type="EMBL" id="JABFUD020000021">
    <property type="protein sequence ID" value="KAI5063195.1"/>
    <property type="molecule type" value="Genomic_DNA"/>
</dbReference>
<proteinExistence type="inferred from homology"/>
<dbReference type="GO" id="GO:0004864">
    <property type="term" value="F:protein phosphatase inhibitor activity"/>
    <property type="evidence" value="ECO:0007669"/>
    <property type="project" value="TreeGrafter"/>
</dbReference>
<dbReference type="PANTHER" id="PTHR31213:SF24">
    <property type="entry name" value="OS08G0374000 PROTEIN"/>
    <property type="match status" value="1"/>
</dbReference>
<dbReference type="GO" id="GO:0005634">
    <property type="term" value="C:nucleus"/>
    <property type="evidence" value="ECO:0007669"/>
    <property type="project" value="TreeGrafter"/>
</dbReference>
<dbReference type="GO" id="GO:0010427">
    <property type="term" value="F:abscisic acid binding"/>
    <property type="evidence" value="ECO:0007669"/>
    <property type="project" value="TreeGrafter"/>
</dbReference>
<name>A0A9D4U8Q0_ADICA</name>
<dbReference type="SUPFAM" id="SSF55961">
    <property type="entry name" value="Bet v1-like"/>
    <property type="match status" value="1"/>
</dbReference>
<dbReference type="InterPro" id="IPR050279">
    <property type="entry name" value="Plant_def-hormone_signal"/>
</dbReference>
<dbReference type="GO" id="GO:0009738">
    <property type="term" value="P:abscisic acid-activated signaling pathway"/>
    <property type="evidence" value="ECO:0007669"/>
    <property type="project" value="TreeGrafter"/>
</dbReference>
<dbReference type="GO" id="GO:0038023">
    <property type="term" value="F:signaling receptor activity"/>
    <property type="evidence" value="ECO:0007669"/>
    <property type="project" value="TreeGrafter"/>
</dbReference>
<reference evidence="3" key="1">
    <citation type="submission" date="2021-01" db="EMBL/GenBank/DDBJ databases">
        <title>Adiantum capillus-veneris genome.</title>
        <authorList>
            <person name="Fang Y."/>
            <person name="Liao Q."/>
        </authorList>
    </citation>
    <scope>NUCLEOTIDE SEQUENCE</scope>
    <source>
        <strain evidence="3">H3</strain>
        <tissue evidence="3">Leaf</tissue>
    </source>
</reference>
<dbReference type="Proteomes" id="UP000886520">
    <property type="component" value="Chromosome 21"/>
</dbReference>
<accession>A0A9D4U8Q0</accession>
<protein>
    <recommendedName>
        <fullName evidence="2">Bet v I/Major latex protein domain-containing protein</fullName>
    </recommendedName>
</protein>
<comment type="caution">
    <text evidence="3">The sequence shown here is derived from an EMBL/GenBank/DDBJ whole genome shotgun (WGS) entry which is preliminary data.</text>
</comment>
<dbReference type="OrthoDB" id="1880172at2759"/>
<keyword evidence="4" id="KW-1185">Reference proteome</keyword>
<dbReference type="InterPro" id="IPR023393">
    <property type="entry name" value="START-like_dom_sf"/>
</dbReference>
<comment type="similarity">
    <text evidence="1">Belongs to the BetVI family.</text>
</comment>
<dbReference type="GO" id="GO:0006952">
    <property type="term" value="P:defense response"/>
    <property type="evidence" value="ECO:0007669"/>
    <property type="project" value="InterPro"/>
</dbReference>
<dbReference type="GO" id="GO:0005737">
    <property type="term" value="C:cytoplasm"/>
    <property type="evidence" value="ECO:0007669"/>
    <property type="project" value="TreeGrafter"/>
</dbReference>
<dbReference type="InterPro" id="IPR000916">
    <property type="entry name" value="Bet_v_I/MLP"/>
</dbReference>
<evidence type="ECO:0000313" key="3">
    <source>
        <dbReference type="EMBL" id="KAI5063195.1"/>
    </source>
</evidence>
<sequence>MKVDRCHGQVECQVAARRLWRAAFQDAQDCLPKAVPNALLRIDYDGPPFQPGSFRILNYHINYAIRISKENNLKHLVQYTKEKILEVDNDSLKVKTEVVEGGYLDIMVKSYSYSIHIIEGALPDTSVVHWSFEYKPISPKHHLMMSARLNEVIPLSIKGVETYLLSNDDYKDEGPV</sequence>